<protein>
    <submittedName>
        <fullName evidence="1">Uncharacterized protein</fullName>
    </submittedName>
</protein>
<dbReference type="RefSeq" id="WP_380534665.1">
    <property type="nucleotide sequence ID" value="NZ_JBHFAB010000006.1"/>
</dbReference>
<evidence type="ECO:0000313" key="1">
    <source>
        <dbReference type="EMBL" id="MFC1416965.1"/>
    </source>
</evidence>
<reference evidence="1 2" key="1">
    <citation type="submission" date="2024-09" db="EMBL/GenBank/DDBJ databases">
        <authorList>
            <person name="Lee S.D."/>
        </authorList>
    </citation>
    <scope>NUCLEOTIDE SEQUENCE [LARGE SCALE GENOMIC DNA]</scope>
    <source>
        <strain evidence="1 2">N8-3</strain>
    </source>
</reference>
<comment type="caution">
    <text evidence="1">The sequence shown here is derived from an EMBL/GenBank/DDBJ whole genome shotgun (WGS) entry which is preliminary data.</text>
</comment>
<keyword evidence="2" id="KW-1185">Reference proteome</keyword>
<evidence type="ECO:0000313" key="2">
    <source>
        <dbReference type="Proteomes" id="UP001592531"/>
    </source>
</evidence>
<accession>A0ABV6VT91</accession>
<dbReference type="EMBL" id="JBHFAB010000006">
    <property type="protein sequence ID" value="MFC1416965.1"/>
    <property type="molecule type" value="Genomic_DNA"/>
</dbReference>
<proteinExistence type="predicted"/>
<sequence>MAPSAAPRPDCDYCDEPSTAMRVRLDRADPAARRVAIDHDDCYARFLGDIEAHGGRT</sequence>
<organism evidence="1 2">
    <name type="scientific">Streptacidiphilus cavernicola</name>
    <dbReference type="NCBI Taxonomy" id="3342716"/>
    <lineage>
        <taxon>Bacteria</taxon>
        <taxon>Bacillati</taxon>
        <taxon>Actinomycetota</taxon>
        <taxon>Actinomycetes</taxon>
        <taxon>Kitasatosporales</taxon>
        <taxon>Streptomycetaceae</taxon>
        <taxon>Streptacidiphilus</taxon>
    </lineage>
</organism>
<gene>
    <name evidence="1" type="ORF">ACEZDE_09950</name>
</gene>
<dbReference type="Proteomes" id="UP001592531">
    <property type="component" value="Unassembled WGS sequence"/>
</dbReference>
<name>A0ABV6VT91_9ACTN</name>